<name>A0A0T5XB10_9BACT</name>
<gene>
    <name evidence="9" type="ORF">HMPREF1705_02720</name>
</gene>
<keyword evidence="3" id="KW-0479">Metal-binding</keyword>
<keyword evidence="4" id="KW-0249">Electron transport</keyword>
<dbReference type="PANTHER" id="PTHR30176">
    <property type="entry name" value="FERREDOXIN-TYPE PROTEIN NAPH"/>
    <property type="match status" value="1"/>
</dbReference>
<dbReference type="InterPro" id="IPR051684">
    <property type="entry name" value="Electron_Trans/Redox"/>
</dbReference>
<feature type="transmembrane region" description="Helical" evidence="7">
    <location>
        <begin position="25"/>
        <end position="51"/>
    </location>
</feature>
<evidence type="ECO:0000313" key="9">
    <source>
        <dbReference type="EMBL" id="KRT35489.1"/>
    </source>
</evidence>
<evidence type="ECO:0000313" key="10">
    <source>
        <dbReference type="Proteomes" id="UP000005273"/>
    </source>
</evidence>
<dbReference type="PANTHER" id="PTHR30176:SF3">
    <property type="entry name" value="FERREDOXIN-TYPE PROTEIN NAPH"/>
    <property type="match status" value="1"/>
</dbReference>
<evidence type="ECO:0000256" key="3">
    <source>
        <dbReference type="ARBA" id="ARBA00022723"/>
    </source>
</evidence>
<keyword evidence="10" id="KW-1185">Reference proteome</keyword>
<dbReference type="InterPro" id="IPR017900">
    <property type="entry name" value="4Fe4S_Fe_S_CS"/>
</dbReference>
<dbReference type="Gene3D" id="3.30.70.20">
    <property type="match status" value="1"/>
</dbReference>
<feature type="transmembrane region" description="Helical" evidence="7">
    <location>
        <begin position="95"/>
        <end position="114"/>
    </location>
</feature>
<feature type="domain" description="4Fe-4S ferredoxin-type" evidence="8">
    <location>
        <begin position="178"/>
        <end position="197"/>
    </location>
</feature>
<evidence type="ECO:0000256" key="1">
    <source>
        <dbReference type="ARBA" id="ARBA00022448"/>
    </source>
</evidence>
<sequence length="263" mass="28888">MQMEGKGQIDPQTWKGIRSVMQVQLMVAFVVAVLMLKQWWFCALMIALGGLLSAFHGRIWCGLLCPNGGFIDLIWSKISLRLLPFPRWLNKGRVLQSAFLIGMIGYFAWIVWLVNVHKGLPIAYASYAQHGYLFLRFCQVMLALAAGLAIVFEPRTFCAHLCPGGTIGTIAAALTKRSPIVMDAEKCAGCRVCTSVCDAPDRLLVPLIEKSQTLQAQGKKEKLPISPECYGCLDCVAICPKGALRVETLNASETEGVPLKEAQ</sequence>
<proteinExistence type="predicted"/>
<reference evidence="10" key="1">
    <citation type="submission" date="2012-09" db="EMBL/GenBank/DDBJ databases">
        <authorList>
            <person name="Weinstock G."/>
            <person name="Sodergren E."/>
            <person name="Clifton S."/>
            <person name="Fulton L."/>
            <person name="Fulton B."/>
            <person name="Courtney L."/>
            <person name="Fronick C."/>
            <person name="Harrison M."/>
            <person name="Strong C."/>
            <person name="Farmer C."/>
            <person name="Delehaunty K."/>
            <person name="Markovic C."/>
            <person name="Hall O."/>
            <person name="Minx P."/>
            <person name="Tomlinson C."/>
            <person name="Mitreva M."/>
            <person name="Nelson J."/>
            <person name="Hou S."/>
            <person name="Wollam A."/>
            <person name="Pepin K.H."/>
            <person name="Johnson M."/>
            <person name="Bhonagiri V."/>
            <person name="Nash W.E."/>
            <person name="Suruliraj S."/>
            <person name="Warren W."/>
            <person name="Chinwalla A."/>
            <person name="Mardis E.R."/>
            <person name="Wilson R.K."/>
        </authorList>
    </citation>
    <scope>NUCLEOTIDE SEQUENCE [LARGE SCALE GENOMIC DNA]</scope>
    <source>
        <strain evidence="10">OS1</strain>
    </source>
</reference>
<evidence type="ECO:0000256" key="4">
    <source>
        <dbReference type="ARBA" id="ARBA00022982"/>
    </source>
</evidence>
<feature type="domain" description="4Fe-4S ferredoxin-type" evidence="8">
    <location>
        <begin position="221"/>
        <end position="249"/>
    </location>
</feature>
<accession>A0A0T5XB10</accession>
<keyword evidence="1" id="KW-0813">Transport</keyword>
<protein>
    <submittedName>
        <fullName evidence="9">4Fe-4S binding domain protein</fullName>
    </submittedName>
</protein>
<dbReference type="GO" id="GO:0046872">
    <property type="term" value="F:metal ion binding"/>
    <property type="evidence" value="ECO:0007669"/>
    <property type="project" value="UniProtKB-KW"/>
</dbReference>
<evidence type="ECO:0000256" key="7">
    <source>
        <dbReference type="SAM" id="Phobius"/>
    </source>
</evidence>
<dbReference type="EMBL" id="ACJX03000001">
    <property type="protein sequence ID" value="KRT35489.1"/>
    <property type="molecule type" value="Genomic_DNA"/>
</dbReference>
<comment type="caution">
    <text evidence="9">The sequence shown here is derived from an EMBL/GenBank/DDBJ whole genome shotgun (WGS) entry which is preliminary data.</text>
</comment>
<dbReference type="Pfam" id="PF12801">
    <property type="entry name" value="Fer4_5"/>
    <property type="match status" value="2"/>
</dbReference>
<keyword evidence="2" id="KW-0004">4Fe-4S</keyword>
<dbReference type="AlphaFoldDB" id="A0A0T5XB10"/>
<dbReference type="PROSITE" id="PS00198">
    <property type="entry name" value="4FE4S_FER_1"/>
    <property type="match status" value="1"/>
</dbReference>
<dbReference type="PROSITE" id="PS51379">
    <property type="entry name" value="4FE4S_FER_2"/>
    <property type="match status" value="2"/>
</dbReference>
<evidence type="ECO:0000256" key="5">
    <source>
        <dbReference type="ARBA" id="ARBA00023004"/>
    </source>
</evidence>
<keyword evidence="6" id="KW-0411">Iron-sulfur</keyword>
<keyword evidence="7" id="KW-0812">Transmembrane</keyword>
<dbReference type="GO" id="GO:0051539">
    <property type="term" value="F:4 iron, 4 sulfur cluster binding"/>
    <property type="evidence" value="ECO:0007669"/>
    <property type="project" value="UniProtKB-KW"/>
</dbReference>
<evidence type="ECO:0000256" key="2">
    <source>
        <dbReference type="ARBA" id="ARBA00022485"/>
    </source>
</evidence>
<evidence type="ECO:0000259" key="8">
    <source>
        <dbReference type="PROSITE" id="PS51379"/>
    </source>
</evidence>
<dbReference type="eggNOG" id="COG0348">
    <property type="taxonomic scope" value="Bacteria"/>
</dbReference>
<keyword evidence="7" id="KW-0472">Membrane</keyword>
<dbReference type="STRING" id="592015.HMPREF1705_02720"/>
<feature type="transmembrane region" description="Helical" evidence="7">
    <location>
        <begin position="134"/>
        <end position="152"/>
    </location>
</feature>
<evidence type="ECO:0000256" key="6">
    <source>
        <dbReference type="ARBA" id="ARBA00023014"/>
    </source>
</evidence>
<dbReference type="Pfam" id="PF13237">
    <property type="entry name" value="Fer4_10"/>
    <property type="match status" value="1"/>
</dbReference>
<dbReference type="OrthoDB" id="9786132at2"/>
<dbReference type="SUPFAM" id="SSF54862">
    <property type="entry name" value="4Fe-4S ferredoxins"/>
    <property type="match status" value="1"/>
</dbReference>
<dbReference type="InterPro" id="IPR017896">
    <property type="entry name" value="4Fe4S_Fe-S-bd"/>
</dbReference>
<keyword evidence="5" id="KW-0408">Iron</keyword>
<organism evidence="9 10">
    <name type="scientific">Acetomicrobium hydrogeniformans ATCC BAA-1850</name>
    <dbReference type="NCBI Taxonomy" id="592015"/>
    <lineage>
        <taxon>Bacteria</taxon>
        <taxon>Thermotogati</taxon>
        <taxon>Synergistota</taxon>
        <taxon>Synergistia</taxon>
        <taxon>Synergistales</taxon>
        <taxon>Acetomicrobiaceae</taxon>
        <taxon>Acetomicrobium</taxon>
    </lineage>
</organism>
<dbReference type="GO" id="GO:0005886">
    <property type="term" value="C:plasma membrane"/>
    <property type="evidence" value="ECO:0007669"/>
    <property type="project" value="TreeGrafter"/>
</dbReference>
<keyword evidence="7" id="KW-1133">Transmembrane helix</keyword>
<dbReference type="Proteomes" id="UP000005273">
    <property type="component" value="Unassembled WGS sequence"/>
</dbReference>